<dbReference type="OrthoDB" id="110891at2759"/>
<proteinExistence type="predicted"/>
<evidence type="ECO:0000313" key="2">
    <source>
        <dbReference type="Proteomes" id="UP000198211"/>
    </source>
</evidence>
<feature type="non-terminal residue" evidence="1">
    <location>
        <position position="671"/>
    </location>
</feature>
<evidence type="ECO:0000313" key="1">
    <source>
        <dbReference type="EMBL" id="OWZ09238.1"/>
    </source>
</evidence>
<organism evidence="1 2">
    <name type="scientific">Phytophthora megakarya</name>
    <dbReference type="NCBI Taxonomy" id="4795"/>
    <lineage>
        <taxon>Eukaryota</taxon>
        <taxon>Sar</taxon>
        <taxon>Stramenopiles</taxon>
        <taxon>Oomycota</taxon>
        <taxon>Peronosporomycetes</taxon>
        <taxon>Peronosporales</taxon>
        <taxon>Peronosporaceae</taxon>
        <taxon>Phytophthora</taxon>
    </lineage>
</organism>
<comment type="caution">
    <text evidence="1">The sequence shown here is derived from an EMBL/GenBank/DDBJ whole genome shotgun (WGS) entry which is preliminary data.</text>
</comment>
<dbReference type="AlphaFoldDB" id="A0A225VWF5"/>
<keyword evidence="2" id="KW-1185">Reference proteome</keyword>
<reference evidence="2" key="1">
    <citation type="submission" date="2017-03" db="EMBL/GenBank/DDBJ databases">
        <title>Phytopthora megakarya and P. palmivora, two closely related causual agents of cacao black pod achieved similar genome size and gene model numbers by different mechanisms.</title>
        <authorList>
            <person name="Ali S."/>
            <person name="Shao J."/>
            <person name="Larry D.J."/>
            <person name="Kronmiller B."/>
            <person name="Shen D."/>
            <person name="Strem M.D."/>
            <person name="Melnick R.L."/>
            <person name="Guiltinan M.J."/>
            <person name="Tyler B.M."/>
            <person name="Meinhardt L.W."/>
            <person name="Bailey B.A."/>
        </authorList>
    </citation>
    <scope>NUCLEOTIDE SEQUENCE [LARGE SCALE GENOMIC DNA]</scope>
    <source>
        <strain evidence="2">zdho120</strain>
    </source>
</reference>
<dbReference type="EMBL" id="NBNE01002863">
    <property type="protein sequence ID" value="OWZ09238.1"/>
    <property type="molecule type" value="Genomic_DNA"/>
</dbReference>
<gene>
    <name evidence="1" type="ORF">PHMEG_00018092</name>
</gene>
<dbReference type="GO" id="GO:0043657">
    <property type="term" value="C:host cell"/>
    <property type="evidence" value="ECO:0007669"/>
    <property type="project" value="UniProtKB-SubCell"/>
</dbReference>
<sequence length="671" mass="76868">MTKKFGPTTYLRVTILLAVAAFQSCISAIPIDFPVINSPSLKLASSFEPKGVKTTRNLRVRVLAAIDEVEDGSDERVNLGASTVTKFKDLSNSATQKLEKMAASAKLKVTSNNQQTTDKRFARYKVDTVKSKLLESAEFQKWYKVVNNAYKKTPEEGDVAMVRKLTNQYGDEDLTKFLVEGEKNIRTMTVADKLQKAQRTNWSADKKSVDDVFKLLKLDEPGENVFKNPLFDSWVQYANSIETNADKVMFLALKANFGDEALAKMWIASKKNSSIARQIEQLQLDHWYSSGKTSDEIFELLKLNDEIGNLLQSPTFYTWVSFVMKSNKQSPYDTIFAKLSTRYSEENLAELIAAAKHDSVRSFAEKLEAVQLKVWLSKGKSPDDVFKLLSLHKEEGVDLLASDMLRVWSAYVERLNKNPDKLLLNKLKLRNSDEELAQFLLMARKDARLMTITDRLEEMMQKNWIDEGKSAQDVFKLYKLDEAGDSVFTNQMWSTWNSYVTKLNRGDPDESIYLVLKNHFGEKKLKTMMSMATKPIADKLQQGGWLSEGKTADDIYKLLKFDQDGDKFIESPMVSIWVSYVKKIEKLKENPNEFAVILYLEQKFDDKDLARIISVEKQKNASATKEVTSELQQLQFKRWMRKGMDPARVGKLLATEEDIRNTRVTLDFYYF</sequence>
<dbReference type="Proteomes" id="UP000198211">
    <property type="component" value="Unassembled WGS sequence"/>
</dbReference>
<dbReference type="GO" id="GO:0005576">
    <property type="term" value="C:extracellular region"/>
    <property type="evidence" value="ECO:0007669"/>
    <property type="project" value="UniProtKB-SubCell"/>
</dbReference>
<name>A0A225VWF5_9STRA</name>
<accession>A0A225VWF5</accession>
<protein>
    <submittedName>
        <fullName evidence="1">RxLR effector protein</fullName>
    </submittedName>
</protein>
<dbReference type="STRING" id="4795.A0A225VWF5"/>
<dbReference type="PROSITE" id="PS51257">
    <property type="entry name" value="PROKAR_LIPOPROTEIN"/>
    <property type="match status" value="1"/>
</dbReference>